<keyword evidence="8 9" id="KW-0472">Membrane</keyword>
<dbReference type="PROSITE" id="PS51104">
    <property type="entry name" value="PTS_EIIC_TYPE_2"/>
    <property type="match status" value="1"/>
</dbReference>
<feature type="transmembrane region" description="Helical" evidence="9">
    <location>
        <begin position="178"/>
        <end position="200"/>
    </location>
</feature>
<evidence type="ECO:0000313" key="13">
    <source>
        <dbReference type="Proteomes" id="UP000192722"/>
    </source>
</evidence>
<reference evidence="11" key="4">
    <citation type="submission" date="2022-09" db="EMBL/GenBank/DDBJ databases">
        <title>Rouxiella aceris sp. nov., isolated from tree sap and emended description of the genus Rhouxiella.</title>
        <authorList>
            <person name="Kim I.S."/>
        </authorList>
    </citation>
    <scope>NUCLEOTIDE SEQUENCE</scope>
    <source>
        <strain evidence="11">SAP-2</strain>
    </source>
</reference>
<organism evidence="11 14">
    <name type="scientific">Rouxiella silvae</name>
    <dbReference type="NCBI Taxonomy" id="1646373"/>
    <lineage>
        <taxon>Bacteria</taxon>
        <taxon>Pseudomonadati</taxon>
        <taxon>Pseudomonadota</taxon>
        <taxon>Gammaproteobacteria</taxon>
        <taxon>Enterobacterales</taxon>
        <taxon>Yersiniaceae</taxon>
        <taxon>Rouxiella</taxon>
    </lineage>
</organism>
<evidence type="ECO:0000256" key="2">
    <source>
        <dbReference type="ARBA" id="ARBA00022448"/>
    </source>
</evidence>
<evidence type="ECO:0000256" key="1">
    <source>
        <dbReference type="ARBA" id="ARBA00004651"/>
    </source>
</evidence>
<dbReference type="PANTHER" id="PTHR37324:SF2">
    <property type="entry name" value="PTS SYSTEM GALACTITOL-SPECIFIC EIIC COMPONENT"/>
    <property type="match status" value="1"/>
</dbReference>
<keyword evidence="6 9" id="KW-0812">Transmembrane</keyword>
<comment type="caution">
    <text evidence="11">The sequence shown here is derived from an EMBL/GenBank/DDBJ whole genome shotgun (WGS) entry which is preliminary data.</text>
</comment>
<feature type="transmembrane region" description="Helical" evidence="9">
    <location>
        <begin position="356"/>
        <end position="378"/>
    </location>
</feature>
<feature type="transmembrane region" description="Helical" evidence="9">
    <location>
        <begin position="319"/>
        <end position="344"/>
    </location>
</feature>
<evidence type="ECO:0000256" key="9">
    <source>
        <dbReference type="SAM" id="Phobius"/>
    </source>
</evidence>
<dbReference type="EMBL" id="MRWD01000028">
    <property type="protein sequence ID" value="ORJ20879.1"/>
    <property type="molecule type" value="Genomic_DNA"/>
</dbReference>
<evidence type="ECO:0000313" key="12">
    <source>
        <dbReference type="EMBL" id="ORJ20879.1"/>
    </source>
</evidence>
<feature type="transmembrane region" description="Helical" evidence="9">
    <location>
        <begin position="220"/>
        <end position="240"/>
    </location>
</feature>
<keyword evidence="13" id="KW-1185">Reference proteome</keyword>
<feature type="domain" description="PTS EIIC type-2" evidence="10">
    <location>
        <begin position="8"/>
        <end position="417"/>
    </location>
</feature>
<dbReference type="AlphaFoldDB" id="A0AA40X3D0"/>
<keyword evidence="3" id="KW-1003">Cell membrane</keyword>
<evidence type="ECO:0000256" key="3">
    <source>
        <dbReference type="ARBA" id="ARBA00022475"/>
    </source>
</evidence>
<dbReference type="InterPro" id="IPR013853">
    <property type="entry name" value="EIIC-GAT"/>
</dbReference>
<evidence type="ECO:0000259" key="10">
    <source>
        <dbReference type="PROSITE" id="PS51104"/>
    </source>
</evidence>
<dbReference type="EMBL" id="JADMKS010000005">
    <property type="protein sequence ID" value="MBF6637795.1"/>
    <property type="molecule type" value="Genomic_DNA"/>
</dbReference>
<evidence type="ECO:0000256" key="6">
    <source>
        <dbReference type="ARBA" id="ARBA00022692"/>
    </source>
</evidence>
<dbReference type="InterPro" id="IPR013014">
    <property type="entry name" value="PTS_EIIC_2"/>
</dbReference>
<dbReference type="Pfam" id="PF03611">
    <property type="entry name" value="EIIC-GAT"/>
    <property type="match status" value="1"/>
</dbReference>
<evidence type="ECO:0000256" key="7">
    <source>
        <dbReference type="ARBA" id="ARBA00022989"/>
    </source>
</evidence>
<keyword evidence="2" id="KW-0813">Transport</keyword>
<dbReference type="RefSeq" id="WP_055770886.1">
    <property type="nucleotide sequence ID" value="NZ_CBCSCF010000003.1"/>
</dbReference>
<dbReference type="GO" id="GO:0005886">
    <property type="term" value="C:plasma membrane"/>
    <property type="evidence" value="ECO:0007669"/>
    <property type="project" value="UniProtKB-SubCell"/>
</dbReference>
<reference evidence="12 13" key="2">
    <citation type="journal article" date="2017" name="Int. J. Syst. Evol. Microbiol.">
        <title>Rouxiella badensis sp. nov. and Rouxiella silvae sp. nov. isolated from peat bog soil in Germany and emendation of the genus description.</title>
        <authorList>
            <person name="Le Fleche-Mateos A."/>
            <person name="Kugler J.H."/>
            <person name="Hansen S.H."/>
            <person name="Syldatk C."/>
            <person name="Hausmann R."/>
            <person name="Lomprez F."/>
            <person name="Vandenbogaert M."/>
            <person name="Manuguerra J.C."/>
            <person name="Grimont P.A."/>
        </authorList>
    </citation>
    <scope>NUCLEOTIDE SEQUENCE [LARGE SCALE GENOMIC DNA]</scope>
    <source>
        <strain evidence="12 13">213</strain>
    </source>
</reference>
<name>A0AA40X3D0_9GAMM</name>
<comment type="subcellular location">
    <subcellularLocation>
        <location evidence="1">Cell membrane</location>
        <topology evidence="1">Multi-pass membrane protein</topology>
    </subcellularLocation>
</comment>
<dbReference type="GO" id="GO:0015577">
    <property type="term" value="F:galactitol transmembrane transporter activity"/>
    <property type="evidence" value="ECO:0007669"/>
    <property type="project" value="InterPro"/>
</dbReference>
<reference evidence="11" key="3">
    <citation type="submission" date="2020-11" db="EMBL/GenBank/DDBJ databases">
        <authorList>
            <person name="Lee S.D."/>
        </authorList>
    </citation>
    <scope>NUCLEOTIDE SEQUENCE</scope>
    <source>
        <strain evidence="11">SAP-2</strain>
    </source>
</reference>
<feature type="transmembrane region" description="Helical" evidence="9">
    <location>
        <begin position="43"/>
        <end position="63"/>
    </location>
</feature>
<feature type="transmembrane region" description="Helical" evidence="9">
    <location>
        <begin position="147"/>
        <end position="166"/>
    </location>
</feature>
<dbReference type="InterPro" id="IPR004703">
    <property type="entry name" value="PTS_sugar-sp_permease"/>
</dbReference>
<protein>
    <submittedName>
        <fullName evidence="11">PTS galactitol transporter subunit IIC</fullName>
    </submittedName>
</protein>
<feature type="transmembrane region" description="Helical" evidence="9">
    <location>
        <begin position="83"/>
        <end position="112"/>
    </location>
</feature>
<keyword evidence="7 9" id="KW-1133">Transmembrane helix</keyword>
<sequence length="417" mass="44483">MDSIINIIHTIFNLGASAILPIVIALLGIFFRMKVSEAIKSGLMVGVGFIGLTLVVKLLSSSLEPAVSHYAKLGSGYTILDVGWPAVGAASWVAPFAALAIPLGLAINLLLVRLKLTKTMNVDIWNYMHFLIPGALAYFLFGSFWLGLGITLVMSVIALFIGDLIAKRWQDYFGLEGTTCTTIIYSGWGIPIAMLVNKIIDFIPGLNKMDISLETANRRLGVLGTPIIIGFLVGILLAALTRQDLTVTINMAMGIAAVMVLMPKVVSVLMDGLSPIGKAAKNFMTKRMGPGSELNIGMDIALGLGDATTITTTVISIPLVILCALILPGIQFFPVGLLMSVCYISVGCTMASKGNLLRSIISTVVFCVITLYLAAYVAPGATKMLNSAGVNISGQGTDVTFSEIWNVVIYWIYSLVH</sequence>
<dbReference type="GO" id="GO:0009401">
    <property type="term" value="P:phosphoenolpyruvate-dependent sugar phosphotransferase system"/>
    <property type="evidence" value="ECO:0007669"/>
    <property type="project" value="UniProtKB-KW"/>
</dbReference>
<feature type="transmembrane region" description="Helical" evidence="9">
    <location>
        <begin position="124"/>
        <end position="141"/>
    </location>
</feature>
<feature type="transmembrane region" description="Helical" evidence="9">
    <location>
        <begin position="6"/>
        <end position="31"/>
    </location>
</feature>
<feature type="transmembrane region" description="Helical" evidence="9">
    <location>
        <begin position="247"/>
        <end position="266"/>
    </location>
</feature>
<evidence type="ECO:0000256" key="4">
    <source>
        <dbReference type="ARBA" id="ARBA00022597"/>
    </source>
</evidence>
<reference evidence="12" key="1">
    <citation type="submission" date="2016-12" db="EMBL/GenBank/DDBJ databases">
        <authorList>
            <person name="Le Fleche-Mateos A."/>
        </authorList>
    </citation>
    <scope>NUCLEOTIDE SEQUENCE</scope>
    <source>
        <strain evidence="12">213</strain>
    </source>
</reference>
<evidence type="ECO:0000256" key="5">
    <source>
        <dbReference type="ARBA" id="ARBA00022683"/>
    </source>
</evidence>
<keyword evidence="4" id="KW-0762">Sugar transport</keyword>
<accession>A0AA40X3D0</accession>
<dbReference type="PANTHER" id="PTHR37324">
    <property type="entry name" value="PTS SYSTEM GALACTITOL-SPECIFIC EIIC COMPONENT"/>
    <property type="match status" value="1"/>
</dbReference>
<gene>
    <name evidence="12" type="ORF">BS639_12990</name>
    <name evidence="11" type="ORF">ITX54_14105</name>
</gene>
<dbReference type="Proteomes" id="UP000705283">
    <property type="component" value="Unassembled WGS sequence"/>
</dbReference>
<dbReference type="Proteomes" id="UP000192722">
    <property type="component" value="Unassembled WGS sequence"/>
</dbReference>
<proteinExistence type="predicted"/>
<evidence type="ECO:0000313" key="11">
    <source>
        <dbReference type="EMBL" id="MBF6637795.1"/>
    </source>
</evidence>
<evidence type="ECO:0000256" key="8">
    <source>
        <dbReference type="ARBA" id="ARBA00023136"/>
    </source>
</evidence>
<keyword evidence="5" id="KW-0598">Phosphotransferase system</keyword>
<evidence type="ECO:0000313" key="14">
    <source>
        <dbReference type="Proteomes" id="UP000705283"/>
    </source>
</evidence>
<dbReference type="PIRSF" id="PIRSF006304">
    <property type="entry name" value="GatC"/>
    <property type="match status" value="1"/>
</dbReference>